<dbReference type="PANTHER" id="PTHR33303">
    <property type="entry name" value="CYTOPLASMIC PROTEIN-RELATED"/>
    <property type="match status" value="1"/>
</dbReference>
<organism evidence="2 3">
    <name type="scientific">Falsigemmobacter intermedius</name>
    <dbReference type="NCBI Taxonomy" id="1553448"/>
    <lineage>
        <taxon>Bacteria</taxon>
        <taxon>Pseudomonadati</taxon>
        <taxon>Pseudomonadota</taxon>
        <taxon>Alphaproteobacteria</taxon>
        <taxon>Rhodobacterales</taxon>
        <taxon>Paracoccaceae</taxon>
        <taxon>Falsigemmobacter</taxon>
    </lineage>
</organism>
<feature type="domain" description="CoA-binding" evidence="1">
    <location>
        <begin position="13"/>
        <end position="111"/>
    </location>
</feature>
<gene>
    <name evidence="2" type="ORF">EP867_07960</name>
</gene>
<keyword evidence="3" id="KW-1185">Reference proteome</keyword>
<dbReference type="EMBL" id="SBLC01000009">
    <property type="protein sequence ID" value="RWY41662.1"/>
    <property type="molecule type" value="Genomic_DNA"/>
</dbReference>
<protein>
    <submittedName>
        <fullName evidence="2">CoA-binding protein</fullName>
    </submittedName>
</protein>
<evidence type="ECO:0000259" key="1">
    <source>
        <dbReference type="SMART" id="SM00881"/>
    </source>
</evidence>
<evidence type="ECO:0000313" key="2">
    <source>
        <dbReference type="EMBL" id="RWY41662.1"/>
    </source>
</evidence>
<dbReference type="PANTHER" id="PTHR33303:SF2">
    <property type="entry name" value="COA-BINDING DOMAIN-CONTAINING PROTEIN"/>
    <property type="match status" value="1"/>
</dbReference>
<reference evidence="2 3" key="1">
    <citation type="journal article" date="2015" name="Int. J. Syst. Evol. Microbiol.">
        <title>Gemmobacter intermedius sp. nov., isolated from a white stork (Ciconia ciconia).</title>
        <authorList>
            <person name="Kampfer P."/>
            <person name="Jerzak L."/>
            <person name="Wilharm G."/>
            <person name="Golke J."/>
            <person name="Busse H.J."/>
            <person name="Glaeser S.P."/>
        </authorList>
    </citation>
    <scope>NUCLEOTIDE SEQUENCE [LARGE SCALE GENOMIC DNA]</scope>
    <source>
        <strain evidence="2 3">119/4</strain>
    </source>
</reference>
<dbReference type="SUPFAM" id="SSF51735">
    <property type="entry name" value="NAD(P)-binding Rossmann-fold domains"/>
    <property type="match status" value="1"/>
</dbReference>
<dbReference type="AlphaFoldDB" id="A0A3S3UD95"/>
<dbReference type="Gene3D" id="3.40.50.720">
    <property type="entry name" value="NAD(P)-binding Rossmann-like Domain"/>
    <property type="match status" value="1"/>
</dbReference>
<accession>A0A3S3UD95</accession>
<dbReference type="InterPro" id="IPR003781">
    <property type="entry name" value="CoA-bd"/>
</dbReference>
<dbReference type="InterPro" id="IPR036291">
    <property type="entry name" value="NAD(P)-bd_dom_sf"/>
</dbReference>
<comment type="caution">
    <text evidence="2">The sequence shown here is derived from an EMBL/GenBank/DDBJ whole genome shotgun (WGS) entry which is preliminary data.</text>
</comment>
<dbReference type="SMART" id="SM00881">
    <property type="entry name" value="CoA_binding"/>
    <property type="match status" value="1"/>
</dbReference>
<dbReference type="Proteomes" id="UP000287168">
    <property type="component" value="Unassembled WGS sequence"/>
</dbReference>
<sequence length="142" mass="15322">MQNSKENSIDQAISAAGVVAVVGFSANADRPVWGVSQYLQAAGLRIIPVNPGLAGQVLMGEKVYASLSEIPAEIPVDTVDVFRRSDQVPAIAAEAIAHLPYLRTLWLQMGVTSPEARALSEEKGVIFVEDRCLKVEHRLRAV</sequence>
<proteinExistence type="predicted"/>
<evidence type="ECO:0000313" key="3">
    <source>
        <dbReference type="Proteomes" id="UP000287168"/>
    </source>
</evidence>
<dbReference type="Pfam" id="PF13380">
    <property type="entry name" value="CoA_binding_2"/>
    <property type="match status" value="1"/>
</dbReference>
<dbReference type="OrthoDB" id="9804695at2"/>
<name>A0A3S3UD95_9RHOB</name>
<dbReference type="RefSeq" id="WP_128487942.1">
    <property type="nucleotide sequence ID" value="NZ_JBHLXB010000017.1"/>
</dbReference>